<organism evidence="2">
    <name type="scientific">uncultured Solirubrobacteraceae bacterium</name>
    <dbReference type="NCBI Taxonomy" id="1162706"/>
    <lineage>
        <taxon>Bacteria</taxon>
        <taxon>Bacillati</taxon>
        <taxon>Actinomycetota</taxon>
        <taxon>Thermoleophilia</taxon>
        <taxon>Solirubrobacterales</taxon>
        <taxon>Solirubrobacteraceae</taxon>
        <taxon>environmental samples</taxon>
    </lineage>
</organism>
<keyword evidence="1" id="KW-0812">Transmembrane</keyword>
<feature type="transmembrane region" description="Helical" evidence="1">
    <location>
        <begin position="325"/>
        <end position="344"/>
    </location>
</feature>
<feature type="transmembrane region" description="Helical" evidence="1">
    <location>
        <begin position="356"/>
        <end position="373"/>
    </location>
</feature>
<proteinExistence type="predicted"/>
<feature type="transmembrane region" description="Helical" evidence="1">
    <location>
        <begin position="217"/>
        <end position="235"/>
    </location>
</feature>
<feature type="transmembrane region" description="Helical" evidence="1">
    <location>
        <begin position="273"/>
        <end position="292"/>
    </location>
</feature>
<name>A0A6J4SQE7_9ACTN</name>
<evidence type="ECO:0000313" key="2">
    <source>
        <dbReference type="EMBL" id="CAA9502528.1"/>
    </source>
</evidence>
<protein>
    <recommendedName>
        <fullName evidence="3">Glycosyltransferase RgtA/B/C/D-like domain-containing protein</fullName>
    </recommendedName>
</protein>
<evidence type="ECO:0008006" key="3">
    <source>
        <dbReference type="Google" id="ProtNLM"/>
    </source>
</evidence>
<sequence>MHGQPSPRGSRARLVAVPLVAPPGPRERRLFAVGVVLLATLGLALYARYPTYPAYDSLTALSWGRDILDGRLPAFDAFRAPTQHPLLLALGVVLEPLGSVAARVWVVICVLSLVALVAAMYRLGRAAAGVLGGLAAAALIASRLNFALLTTLGFLDIPYCALAAWAAVLEVERPRRGGPVWVLLALAGLLRPEAWMLAGLYALWIGLPLGWPGRARAAAAAAVAPAIWAAIDLAVTGNPLFSLTYTDASAAELQRERPLLGLPWLMVRLLAEILKWPVLGAAVIGLALALLLRRSDLRVPAVLVPVTAATYLVIATGGLPTVYRYLLVAALGLAVFAAYALAGWTTLPVGHGWRRGWAAAAGVLVILGAFWTVTHTNPGKVTAELRERVAIREDLVALMELPGVVRARACGPVTVPTHKLVPELRFLLDAPEGDVRARSDPRVEPATGGVAVIIDRRYERRPALDVYEVPRDRELGVQDPPDGFELIGGNRHFAAYVRCA</sequence>
<keyword evidence="1" id="KW-1133">Transmembrane helix</keyword>
<feature type="transmembrane region" description="Helical" evidence="1">
    <location>
        <begin position="144"/>
        <end position="168"/>
    </location>
</feature>
<feature type="transmembrane region" description="Helical" evidence="1">
    <location>
        <begin position="30"/>
        <end position="49"/>
    </location>
</feature>
<reference evidence="2" key="1">
    <citation type="submission" date="2020-02" db="EMBL/GenBank/DDBJ databases">
        <authorList>
            <person name="Meier V. D."/>
        </authorList>
    </citation>
    <scope>NUCLEOTIDE SEQUENCE</scope>
    <source>
        <strain evidence="2">AVDCRST_MAG53</strain>
    </source>
</reference>
<dbReference type="EMBL" id="CADCVR010000066">
    <property type="protein sequence ID" value="CAA9502528.1"/>
    <property type="molecule type" value="Genomic_DNA"/>
</dbReference>
<feature type="transmembrane region" description="Helical" evidence="1">
    <location>
        <begin position="104"/>
        <end position="123"/>
    </location>
</feature>
<feature type="transmembrane region" description="Helical" evidence="1">
    <location>
        <begin position="299"/>
        <end position="319"/>
    </location>
</feature>
<gene>
    <name evidence="2" type="ORF">AVDCRST_MAG53-1988</name>
</gene>
<evidence type="ECO:0000256" key="1">
    <source>
        <dbReference type="SAM" id="Phobius"/>
    </source>
</evidence>
<feature type="transmembrane region" description="Helical" evidence="1">
    <location>
        <begin position="180"/>
        <end position="205"/>
    </location>
</feature>
<keyword evidence="1" id="KW-0472">Membrane</keyword>
<dbReference type="AlphaFoldDB" id="A0A6J4SQE7"/>
<accession>A0A6J4SQE7</accession>